<evidence type="ECO:0000256" key="1">
    <source>
        <dbReference type="SAM" id="Coils"/>
    </source>
</evidence>
<evidence type="ECO:0000313" key="3">
    <source>
        <dbReference type="Proteomes" id="UP000471678"/>
    </source>
</evidence>
<sequence length="403" mass="46767">MLNQDKILNISNNSQYWLVRAGNNAEFYEDFQYNNFIAVGNNNISLSDLKNINSYYRVNEDILENQYKEIFFKNFLSNYNSNENNKNKDRLTRQNELASLKRSSSIAASKVFNFVEKMVVGDFVILPDQGSSKFLLGFILSDAFDEEINHVNQETIFDEMSDPGYTISNFQKKRRVFWIKEFMQKDLPDKLSWIRQTRQSIYNLTPYAEQINPLISANYIYNGELHCRIGVTTNKQVSSKDLFEFQKLIVELAEEKSNEIHQKTNIQSPGFILLQTALDNWKYLVLIITACIFGNVDISKSNSSIKITGIVPYFINRKFKKALQNEQLRSAKIKNDREETQLKKEQLELKHLELKLSETDVQKIQGLKLTNSEVGNEIPVEMQIDNLSDIADLSEIKKAPEEK</sequence>
<feature type="coiled-coil region" evidence="1">
    <location>
        <begin position="321"/>
        <end position="362"/>
    </location>
</feature>
<comment type="caution">
    <text evidence="2">The sequence shown here is derived from an EMBL/GenBank/DDBJ whole genome shotgun (WGS) entry which is preliminary data.</text>
</comment>
<organism evidence="2 3">
    <name type="scientific">Ligilactobacillus salivarius</name>
    <dbReference type="NCBI Taxonomy" id="1624"/>
    <lineage>
        <taxon>Bacteria</taxon>
        <taxon>Bacillati</taxon>
        <taxon>Bacillota</taxon>
        <taxon>Bacilli</taxon>
        <taxon>Lactobacillales</taxon>
        <taxon>Lactobacillaceae</taxon>
        <taxon>Ligilactobacillus</taxon>
    </lineage>
</organism>
<evidence type="ECO:0000313" key="2">
    <source>
        <dbReference type="EMBL" id="MYY64480.1"/>
    </source>
</evidence>
<name>A0A6N9IQ73_9LACO</name>
<keyword evidence="1" id="KW-0175">Coiled coil</keyword>
<dbReference type="Proteomes" id="UP000471678">
    <property type="component" value="Unassembled WGS sequence"/>
</dbReference>
<gene>
    <name evidence="2" type="ORF">FYL25_03400</name>
</gene>
<reference evidence="2 3" key="1">
    <citation type="journal article" date="2020" name="Food Funct.">
        <title>Screening of Lactobacillus salivarius strains from the feces of Chinese populations and the evaluation of their effects against intestinal inflammation in mice.</title>
        <authorList>
            <person name="Zhai Q."/>
            <person name="Shen X."/>
            <person name="Cen S."/>
            <person name="Zhang C."/>
            <person name="Tian F."/>
            <person name="Zhao J."/>
            <person name="Zhang H."/>
            <person name="Xue Y."/>
            <person name="Chen W."/>
        </authorList>
    </citation>
    <scope>NUCLEOTIDE SEQUENCE [LARGE SCALE GENOMIC DNA]</scope>
    <source>
        <strain evidence="2 3">FYNDL5_1.scaf</strain>
    </source>
</reference>
<proteinExistence type="predicted"/>
<dbReference type="RefSeq" id="WP_161022387.1">
    <property type="nucleotide sequence ID" value="NZ_VSUB01000002.1"/>
</dbReference>
<accession>A0A6N9IQ73</accession>
<protein>
    <submittedName>
        <fullName evidence="2">Uncharacterized protein</fullName>
    </submittedName>
</protein>
<dbReference type="EMBL" id="VSUB01000002">
    <property type="protein sequence ID" value="MYY64480.1"/>
    <property type="molecule type" value="Genomic_DNA"/>
</dbReference>
<dbReference type="AlphaFoldDB" id="A0A6N9IQ73"/>